<evidence type="ECO:0000256" key="2">
    <source>
        <dbReference type="ARBA" id="ARBA00022741"/>
    </source>
</evidence>
<evidence type="ECO:0000256" key="4">
    <source>
        <dbReference type="SAM" id="MobiDB-lite"/>
    </source>
</evidence>
<evidence type="ECO:0000313" key="7">
    <source>
        <dbReference type="Proteomes" id="UP000265040"/>
    </source>
</evidence>
<evidence type="ECO:0000313" key="6">
    <source>
        <dbReference type="Ensembl" id="ENSATEP00000017164.3"/>
    </source>
</evidence>
<evidence type="ECO:0000259" key="5">
    <source>
        <dbReference type="PROSITE" id="PS51720"/>
    </source>
</evidence>
<dbReference type="PANTHER" id="PTHR10903:SF170">
    <property type="entry name" value="GTPASE IMAP FAMILY MEMBER 7"/>
    <property type="match status" value="1"/>
</dbReference>
<dbReference type="InterPro" id="IPR027417">
    <property type="entry name" value="P-loop_NTPase"/>
</dbReference>
<reference evidence="6" key="2">
    <citation type="submission" date="2025-08" db="UniProtKB">
        <authorList>
            <consortium name="Ensembl"/>
        </authorList>
    </citation>
    <scope>IDENTIFICATION</scope>
</reference>
<dbReference type="PROSITE" id="PS51720">
    <property type="entry name" value="G_AIG1"/>
    <property type="match status" value="1"/>
</dbReference>
<proteinExistence type="inferred from homology"/>
<comment type="similarity">
    <text evidence="1">Belongs to the TRAFAC class TrmE-Era-EngA-EngB-Septin-like GTPase superfamily. AIG1/Toc34/Toc159-like paraseptin GTPase family. IAN subfamily.</text>
</comment>
<keyword evidence="3" id="KW-0342">GTP-binding</keyword>
<reference evidence="6" key="1">
    <citation type="submission" date="2021-04" db="EMBL/GenBank/DDBJ databases">
        <authorList>
            <consortium name="Wellcome Sanger Institute Data Sharing"/>
        </authorList>
    </citation>
    <scope>NUCLEOTIDE SEQUENCE [LARGE SCALE GENOMIC DNA]</scope>
</reference>
<dbReference type="InterPro" id="IPR006703">
    <property type="entry name" value="G_AIG1"/>
</dbReference>
<dbReference type="AlphaFoldDB" id="A0A3Q1ICA6"/>
<reference evidence="6" key="3">
    <citation type="submission" date="2025-09" db="UniProtKB">
        <authorList>
            <consortium name="Ensembl"/>
        </authorList>
    </citation>
    <scope>IDENTIFICATION</scope>
</reference>
<evidence type="ECO:0000256" key="1">
    <source>
        <dbReference type="ARBA" id="ARBA00008535"/>
    </source>
</evidence>
<dbReference type="SUPFAM" id="SSF52540">
    <property type="entry name" value="P-loop containing nucleoside triphosphate hydrolases"/>
    <property type="match status" value="1"/>
</dbReference>
<dbReference type="InParanoid" id="A0A3Q1ICA6"/>
<dbReference type="Gene3D" id="3.40.50.300">
    <property type="entry name" value="P-loop containing nucleotide triphosphate hydrolases"/>
    <property type="match status" value="1"/>
</dbReference>
<protein>
    <recommendedName>
        <fullName evidence="5">AIG1-type G domain-containing protein</fullName>
    </recommendedName>
</protein>
<dbReference type="GeneTree" id="ENSGT01140000282522"/>
<sequence>MASAAPDEDDFCSSSPDRDCPNFTADEQPRNRRNSIDLPPLMSELRVVLLGNSWSERSKLGNFILRETVFNTERAPDHCLRVSGLIEEKKIVLINTPDLLHPEISEDKLKENVENCVRLSDPGPDVFLLVLQPEDVPEPQTKRLQSILELFGDRSFDHSLVLISTPGEESSGSTGKYLQHPLLGDIVRKCRR</sequence>
<dbReference type="GO" id="GO:0005525">
    <property type="term" value="F:GTP binding"/>
    <property type="evidence" value="ECO:0007669"/>
    <property type="project" value="UniProtKB-KW"/>
</dbReference>
<name>A0A3Q1ICA6_ANATE</name>
<feature type="region of interest" description="Disordered" evidence="4">
    <location>
        <begin position="1"/>
        <end position="37"/>
    </location>
</feature>
<organism evidence="6 7">
    <name type="scientific">Anabas testudineus</name>
    <name type="common">Climbing perch</name>
    <name type="synonym">Anthias testudineus</name>
    <dbReference type="NCBI Taxonomy" id="64144"/>
    <lineage>
        <taxon>Eukaryota</taxon>
        <taxon>Metazoa</taxon>
        <taxon>Chordata</taxon>
        <taxon>Craniata</taxon>
        <taxon>Vertebrata</taxon>
        <taxon>Euteleostomi</taxon>
        <taxon>Actinopterygii</taxon>
        <taxon>Neopterygii</taxon>
        <taxon>Teleostei</taxon>
        <taxon>Neoteleostei</taxon>
        <taxon>Acanthomorphata</taxon>
        <taxon>Anabantaria</taxon>
        <taxon>Anabantiformes</taxon>
        <taxon>Anabantoidei</taxon>
        <taxon>Anabantidae</taxon>
        <taxon>Anabas</taxon>
    </lineage>
</organism>
<dbReference type="PANTHER" id="PTHR10903">
    <property type="entry name" value="GTPASE, IMAP FAMILY MEMBER-RELATED"/>
    <property type="match status" value="1"/>
</dbReference>
<dbReference type="Pfam" id="PF04548">
    <property type="entry name" value="AIG1"/>
    <property type="match status" value="1"/>
</dbReference>
<feature type="compositionally biased region" description="Acidic residues" evidence="4">
    <location>
        <begin position="1"/>
        <end position="11"/>
    </location>
</feature>
<keyword evidence="7" id="KW-1185">Reference proteome</keyword>
<keyword evidence="2" id="KW-0547">Nucleotide-binding</keyword>
<dbReference type="InterPro" id="IPR045058">
    <property type="entry name" value="GIMA/IAN/Toc"/>
</dbReference>
<evidence type="ECO:0000256" key="3">
    <source>
        <dbReference type="ARBA" id="ARBA00023134"/>
    </source>
</evidence>
<dbReference type="Ensembl" id="ENSATET00000017454.3">
    <property type="protein sequence ID" value="ENSATEP00000017164.3"/>
    <property type="gene ID" value="ENSATEG00000011945.3"/>
</dbReference>
<accession>A0A3Q1ICA6</accession>
<dbReference type="Proteomes" id="UP000265040">
    <property type="component" value="Chromosome 24"/>
</dbReference>
<feature type="domain" description="AIG1-type G" evidence="5">
    <location>
        <begin position="42"/>
        <end position="192"/>
    </location>
</feature>